<dbReference type="SMART" id="SM00478">
    <property type="entry name" value="ENDO3c"/>
    <property type="match status" value="1"/>
</dbReference>
<protein>
    <recommendedName>
        <fullName evidence="5 14">Adenine DNA glycosylase</fullName>
        <ecNumber evidence="4 14">3.2.2.31</ecNumber>
    </recommendedName>
</protein>
<comment type="similarity">
    <text evidence="3 14">Belongs to the Nth/MutY family.</text>
</comment>
<dbReference type="Gene3D" id="3.90.79.10">
    <property type="entry name" value="Nucleoside Triphosphate Pyrophosphohydrolase"/>
    <property type="match status" value="1"/>
</dbReference>
<dbReference type="InterPro" id="IPR003265">
    <property type="entry name" value="HhH-GPD_domain"/>
</dbReference>
<evidence type="ECO:0000313" key="17">
    <source>
        <dbReference type="Proteomes" id="UP001162780"/>
    </source>
</evidence>
<evidence type="ECO:0000256" key="7">
    <source>
        <dbReference type="ARBA" id="ARBA00022723"/>
    </source>
</evidence>
<organism evidence="16 17">
    <name type="scientific">Methylomonas rapida</name>
    <dbReference type="NCBI Taxonomy" id="2963939"/>
    <lineage>
        <taxon>Bacteria</taxon>
        <taxon>Pseudomonadati</taxon>
        <taxon>Pseudomonadota</taxon>
        <taxon>Gammaproteobacteria</taxon>
        <taxon>Methylococcales</taxon>
        <taxon>Methylococcaceae</taxon>
        <taxon>Methylomonas</taxon>
    </lineage>
</organism>
<dbReference type="InterPro" id="IPR044298">
    <property type="entry name" value="MIG/MutY"/>
</dbReference>
<comment type="cofactor">
    <cofactor evidence="14">
        <name>[4Fe-4S] cluster</name>
        <dbReference type="ChEBI" id="CHEBI:49883"/>
    </cofactor>
    <text evidence="14">Binds 1 [4Fe-4S] cluster.</text>
</comment>
<evidence type="ECO:0000256" key="11">
    <source>
        <dbReference type="ARBA" id="ARBA00023014"/>
    </source>
</evidence>
<dbReference type="CDD" id="cd03431">
    <property type="entry name" value="NUDIX_DNA_Glycosylase_C-MutY"/>
    <property type="match status" value="1"/>
</dbReference>
<dbReference type="Gene3D" id="1.10.340.30">
    <property type="entry name" value="Hypothetical protein, domain 2"/>
    <property type="match status" value="1"/>
</dbReference>
<evidence type="ECO:0000256" key="6">
    <source>
        <dbReference type="ARBA" id="ARBA00022485"/>
    </source>
</evidence>
<feature type="domain" description="HhH-GPD" evidence="15">
    <location>
        <begin position="39"/>
        <end position="189"/>
    </location>
</feature>
<evidence type="ECO:0000256" key="9">
    <source>
        <dbReference type="ARBA" id="ARBA00022801"/>
    </source>
</evidence>
<dbReference type="Pfam" id="PF00730">
    <property type="entry name" value="HhH-GPD"/>
    <property type="match status" value="1"/>
</dbReference>
<keyword evidence="17" id="KW-1185">Reference proteome</keyword>
<evidence type="ECO:0000256" key="5">
    <source>
        <dbReference type="ARBA" id="ARBA00022023"/>
    </source>
</evidence>
<dbReference type="InterPro" id="IPR015797">
    <property type="entry name" value="NUDIX_hydrolase-like_dom_sf"/>
</dbReference>
<keyword evidence="10 14" id="KW-0408">Iron</keyword>
<proteinExistence type="inferred from homology"/>
<reference evidence="16" key="1">
    <citation type="submission" date="2022-11" db="EMBL/GenBank/DDBJ databases">
        <title>Methylomonas rapida sp. nov., Carotenoid-Producing Obligate Methanotrophs with High Growth Characteristics and Biotechnological Potential.</title>
        <authorList>
            <person name="Tikhonova E.N."/>
            <person name="Suleimanov R.Z."/>
            <person name="Miroshnikov K."/>
            <person name="Oshkin I.Y."/>
            <person name="Belova S.E."/>
            <person name="Danilova O.V."/>
            <person name="Ashikhmin A."/>
            <person name="Konopkin A."/>
            <person name="But S.Y."/>
            <person name="Khmelenina V.N."/>
            <person name="Kuznetsov N."/>
            <person name="Pimenov N.V."/>
            <person name="Dedysh S.N."/>
        </authorList>
    </citation>
    <scope>NUCLEOTIDE SEQUENCE</scope>
    <source>
        <strain evidence="16">MP1</strain>
    </source>
</reference>
<dbReference type="EMBL" id="CP113517">
    <property type="protein sequence ID" value="WAR45143.1"/>
    <property type="molecule type" value="Genomic_DNA"/>
</dbReference>
<dbReference type="NCBIfam" id="TIGR01084">
    <property type="entry name" value="mutY"/>
    <property type="match status" value="1"/>
</dbReference>
<evidence type="ECO:0000313" key="16">
    <source>
        <dbReference type="EMBL" id="WAR45143.1"/>
    </source>
</evidence>
<dbReference type="Pfam" id="PF14815">
    <property type="entry name" value="NUDIX_4"/>
    <property type="match status" value="1"/>
</dbReference>
<keyword evidence="7" id="KW-0479">Metal-binding</keyword>
<evidence type="ECO:0000259" key="15">
    <source>
        <dbReference type="SMART" id="SM00478"/>
    </source>
</evidence>
<evidence type="ECO:0000256" key="13">
    <source>
        <dbReference type="ARBA" id="ARBA00023295"/>
    </source>
</evidence>
<dbReference type="EC" id="3.2.2.31" evidence="4 14"/>
<comment type="function">
    <text evidence="2">Adenine glycosylase active on G-A mispairs. MutY also corrects error-prone DNA synthesis past GO lesions which are due to the oxidatively damaged form of guanine: 7,8-dihydro-8-oxoguanine (8-oxo-dGTP).</text>
</comment>
<evidence type="ECO:0000256" key="10">
    <source>
        <dbReference type="ARBA" id="ARBA00023004"/>
    </source>
</evidence>
<dbReference type="SUPFAM" id="SSF55811">
    <property type="entry name" value="Nudix"/>
    <property type="match status" value="1"/>
</dbReference>
<keyword evidence="11" id="KW-0411">Iron-sulfur</keyword>
<evidence type="ECO:0000256" key="8">
    <source>
        <dbReference type="ARBA" id="ARBA00022763"/>
    </source>
</evidence>
<name>A0ABY7GKV6_9GAMM</name>
<dbReference type="PROSITE" id="PS01155">
    <property type="entry name" value="ENDONUCLEASE_III_2"/>
    <property type="match status" value="1"/>
</dbReference>
<dbReference type="NCBIfam" id="NF008132">
    <property type="entry name" value="PRK10880.1"/>
    <property type="match status" value="1"/>
</dbReference>
<dbReference type="InterPro" id="IPR011257">
    <property type="entry name" value="DNA_glycosylase"/>
</dbReference>
<sequence length="355" mass="40373">MNPDEFQRRLLAWFDIHGRKDLPWQQGINPYRVWVSEIMLQQTQVASVIGYFQRFMDRFPTVHNLAQAELDEVLQHWAGLGYYARARNLHKTAQIVAANGGEFPHTLEQLSALPGIGRSTAGAILSIACGQSQPILDGNVKRVLARFHAVEGWPGESKIAAELWGISQRHTPSKRCGDYTQAMMDLGATLCTRSRPRCEACPVAQGCRARQLDRVNQFPAPKPRKDMPSRQIYFLVLHDSDGRILLQRRPATGIWGGLWSLPEFEDAQQLQSWAAQRDYRIGNPKILSRQRHSFSHYHLDYTPVLLPLQNPNNCVMEDGGLVWYKANEIHSLGLPAPIKRLLQQLYSEDQYDQNG</sequence>
<keyword evidence="6" id="KW-0004">4Fe-4S</keyword>
<dbReference type="SUPFAM" id="SSF48150">
    <property type="entry name" value="DNA-glycosylase"/>
    <property type="match status" value="1"/>
</dbReference>
<dbReference type="InterPro" id="IPR000445">
    <property type="entry name" value="HhH_motif"/>
</dbReference>
<dbReference type="Gene3D" id="1.10.1670.10">
    <property type="entry name" value="Helix-hairpin-Helix base-excision DNA repair enzymes (C-terminal)"/>
    <property type="match status" value="1"/>
</dbReference>
<accession>A0ABY7GKV6</accession>
<keyword evidence="8 14" id="KW-0227">DNA damage</keyword>
<dbReference type="InterPro" id="IPR005760">
    <property type="entry name" value="A/G_AdeGlyc_MutY"/>
</dbReference>
<dbReference type="PROSITE" id="PS00764">
    <property type="entry name" value="ENDONUCLEASE_III_1"/>
    <property type="match status" value="1"/>
</dbReference>
<keyword evidence="12" id="KW-0234">DNA repair</keyword>
<dbReference type="InterPro" id="IPR029119">
    <property type="entry name" value="MutY_C"/>
</dbReference>
<evidence type="ECO:0000256" key="2">
    <source>
        <dbReference type="ARBA" id="ARBA00002933"/>
    </source>
</evidence>
<dbReference type="CDD" id="cd00056">
    <property type="entry name" value="ENDO3c"/>
    <property type="match status" value="1"/>
</dbReference>
<evidence type="ECO:0000256" key="1">
    <source>
        <dbReference type="ARBA" id="ARBA00000843"/>
    </source>
</evidence>
<dbReference type="RefSeq" id="WP_255190111.1">
    <property type="nucleotide sequence ID" value="NZ_CP113517.1"/>
</dbReference>
<dbReference type="Pfam" id="PF00633">
    <property type="entry name" value="HHH"/>
    <property type="match status" value="1"/>
</dbReference>
<dbReference type="PANTHER" id="PTHR42944">
    <property type="entry name" value="ADENINE DNA GLYCOSYLASE"/>
    <property type="match status" value="1"/>
</dbReference>
<keyword evidence="13 14" id="KW-0326">Glycosidase</keyword>
<dbReference type="InterPro" id="IPR004035">
    <property type="entry name" value="Endouclease-III_FeS-bd_BS"/>
</dbReference>
<dbReference type="Proteomes" id="UP001162780">
    <property type="component" value="Chromosome"/>
</dbReference>
<comment type="catalytic activity">
    <reaction evidence="1 14">
        <text>Hydrolyzes free adenine bases from 7,8-dihydro-8-oxoguanine:adenine mismatched double-stranded DNA, leaving an apurinic site.</text>
        <dbReference type="EC" id="3.2.2.31"/>
    </reaction>
</comment>
<evidence type="ECO:0000256" key="14">
    <source>
        <dbReference type="RuleBase" id="RU365096"/>
    </source>
</evidence>
<dbReference type="InterPro" id="IPR023170">
    <property type="entry name" value="HhH_base_excis_C"/>
</dbReference>
<dbReference type="PANTHER" id="PTHR42944:SF1">
    <property type="entry name" value="ADENINE DNA GLYCOSYLASE"/>
    <property type="match status" value="1"/>
</dbReference>
<evidence type="ECO:0000256" key="4">
    <source>
        <dbReference type="ARBA" id="ARBA00012045"/>
    </source>
</evidence>
<dbReference type="GO" id="GO:0000701">
    <property type="term" value="F:purine-specific mismatch base pair DNA N-glycosylase activity"/>
    <property type="evidence" value="ECO:0007669"/>
    <property type="project" value="UniProtKB-EC"/>
</dbReference>
<gene>
    <name evidence="16" type="primary">mutY</name>
    <name evidence="16" type="ORF">NM686_001140</name>
</gene>
<evidence type="ECO:0000256" key="12">
    <source>
        <dbReference type="ARBA" id="ARBA00023204"/>
    </source>
</evidence>
<keyword evidence="9 16" id="KW-0378">Hydrolase</keyword>
<dbReference type="InterPro" id="IPR004036">
    <property type="entry name" value="Endonuclease-III-like_CS2"/>
</dbReference>
<evidence type="ECO:0000256" key="3">
    <source>
        <dbReference type="ARBA" id="ARBA00008343"/>
    </source>
</evidence>